<evidence type="ECO:0000313" key="2">
    <source>
        <dbReference type="EMBL" id="RDB24371.1"/>
    </source>
</evidence>
<feature type="compositionally biased region" description="Low complexity" evidence="1">
    <location>
        <begin position="61"/>
        <end position="73"/>
    </location>
</feature>
<dbReference type="InParanoid" id="A0A369JQ41"/>
<comment type="caution">
    <text evidence="2">The sequence shown here is derived from an EMBL/GenBank/DDBJ whole genome shotgun (WGS) entry which is preliminary data.</text>
</comment>
<gene>
    <name evidence="2" type="ORF">Hypma_008526</name>
</gene>
<organism evidence="2 3">
    <name type="scientific">Hypsizygus marmoreus</name>
    <name type="common">White beech mushroom</name>
    <name type="synonym">Agaricus marmoreus</name>
    <dbReference type="NCBI Taxonomy" id="39966"/>
    <lineage>
        <taxon>Eukaryota</taxon>
        <taxon>Fungi</taxon>
        <taxon>Dikarya</taxon>
        <taxon>Basidiomycota</taxon>
        <taxon>Agaricomycotina</taxon>
        <taxon>Agaricomycetes</taxon>
        <taxon>Agaricomycetidae</taxon>
        <taxon>Agaricales</taxon>
        <taxon>Tricholomatineae</taxon>
        <taxon>Lyophyllaceae</taxon>
        <taxon>Hypsizygus</taxon>
    </lineage>
</organism>
<proteinExistence type="predicted"/>
<evidence type="ECO:0000256" key="1">
    <source>
        <dbReference type="SAM" id="MobiDB-lite"/>
    </source>
</evidence>
<feature type="region of interest" description="Disordered" evidence="1">
    <location>
        <begin position="61"/>
        <end position="87"/>
    </location>
</feature>
<dbReference type="Proteomes" id="UP000076154">
    <property type="component" value="Unassembled WGS sequence"/>
</dbReference>
<name>A0A369JQ41_HYPMA</name>
<reference evidence="2" key="1">
    <citation type="submission" date="2018-04" db="EMBL/GenBank/DDBJ databases">
        <title>Whole genome sequencing of Hypsizygus marmoreus.</title>
        <authorList>
            <person name="Choi I.-G."/>
            <person name="Min B."/>
            <person name="Kim J.-G."/>
            <person name="Kim S."/>
            <person name="Oh Y.-L."/>
            <person name="Kong W.-S."/>
            <person name="Park H."/>
            <person name="Jeong J."/>
            <person name="Song E.-S."/>
        </authorList>
    </citation>
    <scope>NUCLEOTIDE SEQUENCE [LARGE SCALE GENOMIC DNA]</scope>
    <source>
        <strain evidence="2">51987-8</strain>
    </source>
</reference>
<dbReference type="EMBL" id="LUEZ02000044">
    <property type="protein sequence ID" value="RDB24371.1"/>
    <property type="molecule type" value="Genomic_DNA"/>
</dbReference>
<protein>
    <submittedName>
        <fullName evidence="2">Uncharacterized protein</fullName>
    </submittedName>
</protein>
<evidence type="ECO:0000313" key="3">
    <source>
        <dbReference type="Proteomes" id="UP000076154"/>
    </source>
</evidence>
<sequence>MVLGETDIGDFDLLPTAAMVVYRGLCQLVFTGPVSLPRSAQGIFYLYLILRLLHAVTPKVTSSPPPTLTSKLPNFPQKKADHDRSNSVVVPVRECQHEQPRRWLSTHII</sequence>
<dbReference type="AlphaFoldDB" id="A0A369JQ41"/>
<accession>A0A369JQ41</accession>
<keyword evidence="3" id="KW-1185">Reference proteome</keyword>